<evidence type="ECO:0000313" key="10">
    <source>
        <dbReference type="EMBL" id="MRH42258.1"/>
    </source>
</evidence>
<evidence type="ECO:0000256" key="6">
    <source>
        <dbReference type="ARBA" id="ARBA00023225"/>
    </source>
</evidence>
<feature type="domain" description="Flagellar assembly protein FliH/Type III secretion system HrpE" evidence="9">
    <location>
        <begin position="114"/>
        <end position="238"/>
    </location>
</feature>
<dbReference type="Pfam" id="PF02108">
    <property type="entry name" value="FliH"/>
    <property type="match status" value="1"/>
</dbReference>
<sequence>MISLSSSVIKLKQYSENNKVIGIKPIQVSANTSTETEEFDEQEQIQIRLQNAHSQLKRVEQQSKEILESAHKQIELDRNQWKEEKNDLIHQAKEQGYSDGFELGKKESLEEYSKLIDQAQAIIKKGHSDYDSIIEKSEDTVLELALNVASKILHFELVETDHFINIVKHVIKETKGQSTVSIYSHPEDYILIDSHKEELINNTSSQTLSIYPDADLERGSCIIETSFGKIDASVDSQLIELSNKLIGFAQEVGREHSRIP</sequence>
<keyword evidence="6" id="KW-1006">Bacterial flagellum protein export</keyword>
<comment type="caution">
    <text evidence="10">The sequence shown here is derived from an EMBL/GenBank/DDBJ whole genome shotgun (WGS) entry which is preliminary data.</text>
</comment>
<name>A0A6A8D9J2_9BACI</name>
<evidence type="ECO:0000256" key="4">
    <source>
        <dbReference type="ARBA" id="ARBA00022795"/>
    </source>
</evidence>
<comment type="similarity">
    <text evidence="2">Belongs to the FliH family.</text>
</comment>
<comment type="function">
    <text evidence="1">Needed for flagellar regrowth and assembly.</text>
</comment>
<dbReference type="PANTHER" id="PTHR34982">
    <property type="entry name" value="YOP PROTEINS TRANSLOCATION PROTEIN L"/>
    <property type="match status" value="1"/>
</dbReference>
<dbReference type="GO" id="GO:0015031">
    <property type="term" value="P:protein transport"/>
    <property type="evidence" value="ECO:0007669"/>
    <property type="project" value="UniProtKB-KW"/>
</dbReference>
<evidence type="ECO:0000256" key="3">
    <source>
        <dbReference type="ARBA" id="ARBA00022448"/>
    </source>
</evidence>
<dbReference type="Proteomes" id="UP000799092">
    <property type="component" value="Unassembled WGS sequence"/>
</dbReference>
<evidence type="ECO:0000256" key="8">
    <source>
        <dbReference type="SAM" id="Coils"/>
    </source>
</evidence>
<keyword evidence="10" id="KW-0966">Cell projection</keyword>
<dbReference type="GO" id="GO:0005829">
    <property type="term" value="C:cytosol"/>
    <property type="evidence" value="ECO:0007669"/>
    <property type="project" value="TreeGrafter"/>
</dbReference>
<feature type="coiled-coil region" evidence="8">
    <location>
        <begin position="42"/>
        <end position="91"/>
    </location>
</feature>
<evidence type="ECO:0000313" key="11">
    <source>
        <dbReference type="Proteomes" id="UP000799092"/>
    </source>
</evidence>
<dbReference type="PANTHER" id="PTHR34982:SF1">
    <property type="entry name" value="FLAGELLAR ASSEMBLY PROTEIN FLIH"/>
    <property type="match status" value="1"/>
</dbReference>
<proteinExistence type="inferred from homology"/>
<evidence type="ECO:0000256" key="2">
    <source>
        <dbReference type="ARBA" id="ARBA00006602"/>
    </source>
</evidence>
<evidence type="ECO:0000256" key="1">
    <source>
        <dbReference type="ARBA" id="ARBA00003041"/>
    </source>
</evidence>
<keyword evidence="5" id="KW-0653">Protein transport</keyword>
<reference evidence="10" key="1">
    <citation type="submission" date="2019-11" db="EMBL/GenBank/DDBJ databases">
        <authorList>
            <person name="Li J."/>
        </authorList>
    </citation>
    <scope>NUCLEOTIDE SEQUENCE</scope>
    <source>
        <strain evidence="10">B6B</strain>
    </source>
</reference>
<evidence type="ECO:0000259" key="9">
    <source>
        <dbReference type="Pfam" id="PF02108"/>
    </source>
</evidence>
<keyword evidence="11" id="KW-1185">Reference proteome</keyword>
<dbReference type="AlphaFoldDB" id="A0A6A8D9J2"/>
<organism evidence="10 11">
    <name type="scientific">Aquibacillus halophilus</name>
    <dbReference type="NCBI Taxonomy" id="930132"/>
    <lineage>
        <taxon>Bacteria</taxon>
        <taxon>Bacillati</taxon>
        <taxon>Bacillota</taxon>
        <taxon>Bacilli</taxon>
        <taxon>Bacillales</taxon>
        <taxon>Bacillaceae</taxon>
        <taxon>Aquibacillus</taxon>
    </lineage>
</organism>
<keyword evidence="3" id="KW-0813">Transport</keyword>
<evidence type="ECO:0000256" key="7">
    <source>
        <dbReference type="NCBIfam" id="TIGR03825"/>
    </source>
</evidence>
<evidence type="ECO:0000256" key="5">
    <source>
        <dbReference type="ARBA" id="ARBA00022927"/>
    </source>
</evidence>
<keyword evidence="10" id="KW-0969">Cilium</keyword>
<gene>
    <name evidence="10" type="primary">fliH</name>
    <name evidence="10" type="ORF">GH741_06140</name>
</gene>
<keyword evidence="4" id="KW-1005">Bacterial flagellum biogenesis</keyword>
<dbReference type="InterPro" id="IPR051472">
    <property type="entry name" value="T3SS_Stator/FliH"/>
</dbReference>
<accession>A0A6A8D9J2</accession>
<keyword evidence="10" id="KW-0282">Flagellum</keyword>
<dbReference type="GO" id="GO:0044781">
    <property type="term" value="P:bacterial-type flagellum organization"/>
    <property type="evidence" value="ECO:0007669"/>
    <property type="project" value="UniProtKB-KW"/>
</dbReference>
<dbReference type="InterPro" id="IPR022524">
    <property type="entry name" value="FliH_Bacilli"/>
</dbReference>
<keyword evidence="8" id="KW-0175">Coiled coil</keyword>
<dbReference type="NCBIfam" id="TIGR03825">
    <property type="entry name" value="FliH_bacil"/>
    <property type="match status" value="1"/>
</dbReference>
<dbReference type="InterPro" id="IPR018035">
    <property type="entry name" value="Flagellar_FliH/T3SS_HrpE"/>
</dbReference>
<protein>
    <recommendedName>
        <fullName evidence="7">Flagellar assembly protein FliH</fullName>
    </recommendedName>
</protein>
<dbReference type="OrthoDB" id="19020at2"/>
<dbReference type="EMBL" id="WJNG01000004">
    <property type="protein sequence ID" value="MRH42258.1"/>
    <property type="molecule type" value="Genomic_DNA"/>
</dbReference>